<dbReference type="EMBL" id="GBXM01076723">
    <property type="protein sequence ID" value="JAH31854.1"/>
    <property type="molecule type" value="Transcribed_RNA"/>
</dbReference>
<keyword evidence="1" id="KW-1133">Transmembrane helix</keyword>
<evidence type="ECO:0000256" key="1">
    <source>
        <dbReference type="SAM" id="Phobius"/>
    </source>
</evidence>
<name>A0A0E9RRU9_ANGAN</name>
<reference evidence="2" key="2">
    <citation type="journal article" date="2015" name="Fish Shellfish Immunol.">
        <title>Early steps in the European eel (Anguilla anguilla)-Vibrio vulnificus interaction in the gills: Role of the RtxA13 toxin.</title>
        <authorList>
            <person name="Callol A."/>
            <person name="Pajuelo D."/>
            <person name="Ebbesson L."/>
            <person name="Teles M."/>
            <person name="MacKenzie S."/>
            <person name="Amaro C."/>
        </authorList>
    </citation>
    <scope>NUCLEOTIDE SEQUENCE</scope>
</reference>
<proteinExistence type="predicted"/>
<evidence type="ECO:0000313" key="2">
    <source>
        <dbReference type="EMBL" id="JAH31854.1"/>
    </source>
</evidence>
<accession>A0A0E9RRU9</accession>
<keyword evidence="1" id="KW-0472">Membrane</keyword>
<sequence>MCIKYSPLRATESTTNSPPLQCLNNLRLTFNDILIQQKISSIYCMVLMAIFGLVSATHRYLQIIICHPVD</sequence>
<reference evidence="2" key="1">
    <citation type="submission" date="2014-11" db="EMBL/GenBank/DDBJ databases">
        <authorList>
            <person name="Amaro Gonzalez C."/>
        </authorList>
    </citation>
    <scope>NUCLEOTIDE SEQUENCE</scope>
</reference>
<keyword evidence="1" id="KW-0812">Transmembrane</keyword>
<organism evidence="2">
    <name type="scientific">Anguilla anguilla</name>
    <name type="common">European freshwater eel</name>
    <name type="synonym">Muraena anguilla</name>
    <dbReference type="NCBI Taxonomy" id="7936"/>
    <lineage>
        <taxon>Eukaryota</taxon>
        <taxon>Metazoa</taxon>
        <taxon>Chordata</taxon>
        <taxon>Craniata</taxon>
        <taxon>Vertebrata</taxon>
        <taxon>Euteleostomi</taxon>
        <taxon>Actinopterygii</taxon>
        <taxon>Neopterygii</taxon>
        <taxon>Teleostei</taxon>
        <taxon>Anguilliformes</taxon>
        <taxon>Anguillidae</taxon>
        <taxon>Anguilla</taxon>
    </lineage>
</organism>
<dbReference type="AlphaFoldDB" id="A0A0E9RRU9"/>
<protein>
    <submittedName>
        <fullName evidence="2">Uncharacterized protein</fullName>
    </submittedName>
</protein>
<feature type="transmembrane region" description="Helical" evidence="1">
    <location>
        <begin position="42"/>
        <end position="61"/>
    </location>
</feature>